<evidence type="ECO:0000313" key="2">
    <source>
        <dbReference type="Proteomes" id="UP000679220"/>
    </source>
</evidence>
<dbReference type="PANTHER" id="PTHR35866">
    <property type="entry name" value="PUTATIVE-RELATED"/>
    <property type="match status" value="1"/>
</dbReference>
<reference evidence="1" key="2">
    <citation type="submission" date="2021-04" db="EMBL/GenBank/DDBJ databases">
        <authorList>
            <person name="Zhang T."/>
            <person name="Zhang Y."/>
            <person name="Lu D."/>
            <person name="Zuo D."/>
            <person name="Du Z."/>
        </authorList>
    </citation>
    <scope>NUCLEOTIDE SEQUENCE</scope>
    <source>
        <strain evidence="1">JR1</strain>
    </source>
</reference>
<keyword evidence="2" id="KW-1185">Reference proteome</keyword>
<dbReference type="PANTHER" id="PTHR35866:SF1">
    <property type="entry name" value="YKGJ FAMILY CYSTEINE CLUSTER PROTEIN"/>
    <property type="match status" value="1"/>
</dbReference>
<dbReference type="AlphaFoldDB" id="A0A941IYB6"/>
<sequence>MENKISSLTCQNCGICCRNFPFVEVNDREMTALENFTKLHRNEFTDPMGPTYADGHFLKTKANGDCLFLKVDDGHFSCGVYEARADICRNYPVNEHHWKWCNENRI</sequence>
<dbReference type="EMBL" id="JAGTAR010000023">
    <property type="protein sequence ID" value="MBR8536850.1"/>
    <property type="molecule type" value="Genomic_DNA"/>
</dbReference>
<gene>
    <name evidence="1" type="ORF">KDU71_14845</name>
</gene>
<dbReference type="RefSeq" id="WP_212191878.1">
    <property type="nucleotide sequence ID" value="NZ_JAGTAR010000023.1"/>
</dbReference>
<name>A0A941IYB6_9BACT</name>
<dbReference type="Pfam" id="PF03692">
    <property type="entry name" value="CxxCxxCC"/>
    <property type="match status" value="1"/>
</dbReference>
<proteinExistence type="predicted"/>
<protein>
    <submittedName>
        <fullName evidence="1">YkgJ family cysteine cluster protein</fullName>
    </submittedName>
</protein>
<comment type="caution">
    <text evidence="1">The sequence shown here is derived from an EMBL/GenBank/DDBJ whole genome shotgun (WGS) entry which is preliminary data.</text>
</comment>
<reference evidence="1" key="1">
    <citation type="journal article" date="2018" name="Int. J. Syst. Evol. Microbiol.">
        <title>Carboxylicivirga sediminis sp. nov., isolated from coastal sediment.</title>
        <authorList>
            <person name="Wang F.Q."/>
            <person name="Ren L.H."/>
            <person name="Zou R.J."/>
            <person name="Sun Y.Z."/>
            <person name="Liu X.J."/>
            <person name="Jiang F."/>
            <person name="Liu L.J."/>
        </authorList>
    </citation>
    <scope>NUCLEOTIDE SEQUENCE</scope>
    <source>
        <strain evidence="1">JR1</strain>
    </source>
</reference>
<dbReference type="Proteomes" id="UP000679220">
    <property type="component" value="Unassembled WGS sequence"/>
</dbReference>
<organism evidence="1 2">
    <name type="scientific">Carboxylicivirga sediminis</name>
    <dbReference type="NCBI Taxonomy" id="2006564"/>
    <lineage>
        <taxon>Bacteria</taxon>
        <taxon>Pseudomonadati</taxon>
        <taxon>Bacteroidota</taxon>
        <taxon>Bacteroidia</taxon>
        <taxon>Marinilabiliales</taxon>
        <taxon>Marinilabiliaceae</taxon>
        <taxon>Carboxylicivirga</taxon>
    </lineage>
</organism>
<accession>A0A941IYB6</accession>
<evidence type="ECO:0000313" key="1">
    <source>
        <dbReference type="EMBL" id="MBR8536850.1"/>
    </source>
</evidence>
<dbReference type="InterPro" id="IPR005358">
    <property type="entry name" value="Puta_zinc/iron-chelating_dom"/>
</dbReference>